<dbReference type="SMART" id="SM00225">
    <property type="entry name" value="BTB"/>
    <property type="match status" value="1"/>
</dbReference>
<evidence type="ECO:0000259" key="7">
    <source>
        <dbReference type="PROSITE" id="PS50097"/>
    </source>
</evidence>
<evidence type="ECO:0000313" key="9">
    <source>
        <dbReference type="EMBL" id="KAF9621194.1"/>
    </source>
</evidence>
<evidence type="ECO:0000256" key="5">
    <source>
        <dbReference type="ARBA" id="ARBA00022833"/>
    </source>
</evidence>
<dbReference type="Gene3D" id="3.30.710.10">
    <property type="entry name" value="Potassium Channel Kv1.1, Chain A"/>
    <property type="match status" value="1"/>
</dbReference>
<dbReference type="InterPro" id="IPR035898">
    <property type="entry name" value="TAZ_dom_sf"/>
</dbReference>
<evidence type="ECO:0000256" key="3">
    <source>
        <dbReference type="ARBA" id="ARBA00022771"/>
    </source>
</evidence>
<dbReference type="Gene3D" id="1.25.40.420">
    <property type="match status" value="1"/>
</dbReference>
<feature type="region of interest" description="Disordered" evidence="6">
    <location>
        <begin position="1"/>
        <end position="33"/>
    </location>
</feature>
<keyword evidence="3" id="KW-0863">Zinc-finger</keyword>
<keyword evidence="4" id="KW-0833">Ubl conjugation pathway</keyword>
<dbReference type="FunFam" id="1.25.40.420:FF:000012">
    <property type="entry name" value="BTB/POZ and TAZ domain-containing protein 2"/>
    <property type="match status" value="1"/>
</dbReference>
<gene>
    <name evidence="9" type="ORF">IFM89_016688</name>
</gene>
<dbReference type="InterPro" id="IPR000197">
    <property type="entry name" value="Znf_TAZ"/>
</dbReference>
<name>A0A835IPX2_9MAGN</name>
<evidence type="ECO:0000256" key="6">
    <source>
        <dbReference type="SAM" id="MobiDB-lite"/>
    </source>
</evidence>
<dbReference type="FunFam" id="1.20.1020.10:FF:000004">
    <property type="entry name" value="BTB/POZ and TAZ domain-containing protein 2"/>
    <property type="match status" value="1"/>
</dbReference>
<dbReference type="Pfam" id="PF02135">
    <property type="entry name" value="zf-TAZ"/>
    <property type="match status" value="1"/>
</dbReference>
<comment type="caution">
    <text evidence="9">The sequence shown here is derived from an EMBL/GenBank/DDBJ whole genome shotgun (WGS) entry which is preliminary data.</text>
</comment>
<dbReference type="CDD" id="cd14733">
    <property type="entry name" value="BACK"/>
    <property type="match status" value="1"/>
</dbReference>
<feature type="domain" description="TAZ-type" evidence="8">
    <location>
        <begin position="690"/>
        <end position="788"/>
    </location>
</feature>
<feature type="compositionally biased region" description="Acidic residues" evidence="6">
    <location>
        <begin position="14"/>
        <end position="25"/>
    </location>
</feature>
<feature type="non-terminal residue" evidence="9">
    <location>
        <position position="832"/>
    </location>
</feature>
<proteinExistence type="predicted"/>
<evidence type="ECO:0000259" key="8">
    <source>
        <dbReference type="PROSITE" id="PS50134"/>
    </source>
</evidence>
<dbReference type="Pfam" id="PF00651">
    <property type="entry name" value="BTB"/>
    <property type="match status" value="1"/>
</dbReference>
<evidence type="ECO:0000256" key="2">
    <source>
        <dbReference type="ARBA" id="ARBA00022723"/>
    </source>
</evidence>
<keyword evidence="2" id="KW-0479">Metal-binding</keyword>
<dbReference type="GO" id="GO:0005516">
    <property type="term" value="F:calmodulin binding"/>
    <property type="evidence" value="ECO:0007669"/>
    <property type="project" value="UniProtKB-ARBA"/>
</dbReference>
<evidence type="ECO:0000256" key="4">
    <source>
        <dbReference type="ARBA" id="ARBA00022786"/>
    </source>
</evidence>
<dbReference type="SUPFAM" id="SSF48371">
    <property type="entry name" value="ARM repeat"/>
    <property type="match status" value="1"/>
</dbReference>
<dbReference type="InterPro" id="IPR006921">
    <property type="entry name" value="Interferon-rel_develop_reg_C"/>
</dbReference>
<dbReference type="PROSITE" id="PS50134">
    <property type="entry name" value="ZF_TAZ"/>
    <property type="match status" value="1"/>
</dbReference>
<dbReference type="GO" id="GO:0006355">
    <property type="term" value="P:regulation of DNA-templated transcription"/>
    <property type="evidence" value="ECO:0007669"/>
    <property type="project" value="UniProtKB-ARBA"/>
</dbReference>
<dbReference type="PANTHER" id="PTHR46287:SF11">
    <property type="entry name" value="BTB_POZ AND TAZ DOMAIN-CONTAINING PROTEIN 4"/>
    <property type="match status" value="1"/>
</dbReference>
<dbReference type="SUPFAM" id="SSF57933">
    <property type="entry name" value="TAZ domain"/>
    <property type="match status" value="1"/>
</dbReference>
<comment type="pathway">
    <text evidence="1">Protein modification; protein ubiquitination.</text>
</comment>
<reference evidence="9 10" key="1">
    <citation type="submission" date="2020-10" db="EMBL/GenBank/DDBJ databases">
        <title>The Coptis chinensis genome and diversification of protoberbering-type alkaloids.</title>
        <authorList>
            <person name="Wang B."/>
            <person name="Shu S."/>
            <person name="Song C."/>
            <person name="Liu Y."/>
        </authorList>
    </citation>
    <scope>NUCLEOTIDE SEQUENCE [LARGE SCALE GENOMIC DNA]</scope>
    <source>
        <strain evidence="9">HL-2020</strain>
        <tissue evidence="9">Leaf</tissue>
    </source>
</reference>
<keyword evidence="10" id="KW-1185">Reference proteome</keyword>
<dbReference type="InterPro" id="IPR007701">
    <property type="entry name" value="Interferon-rel_develop_reg_N"/>
</dbReference>
<dbReference type="SMART" id="SM00551">
    <property type="entry name" value="ZnF_TAZ"/>
    <property type="match status" value="1"/>
</dbReference>
<dbReference type="GO" id="GO:0042542">
    <property type="term" value="P:response to hydrogen peroxide"/>
    <property type="evidence" value="ECO:0007669"/>
    <property type="project" value="UniProtKB-ARBA"/>
</dbReference>
<dbReference type="GO" id="GO:0009725">
    <property type="term" value="P:response to hormone"/>
    <property type="evidence" value="ECO:0007669"/>
    <property type="project" value="UniProtKB-ARBA"/>
</dbReference>
<dbReference type="SUPFAM" id="SSF54695">
    <property type="entry name" value="POZ domain"/>
    <property type="match status" value="1"/>
</dbReference>
<dbReference type="Pfam" id="PF05004">
    <property type="entry name" value="IFRD"/>
    <property type="match status" value="1"/>
</dbReference>
<protein>
    <recommendedName>
        <fullName evidence="11">BTB/POZ and TAZ domain-containing protein 4</fullName>
    </recommendedName>
</protein>
<dbReference type="InterPro" id="IPR016024">
    <property type="entry name" value="ARM-type_fold"/>
</dbReference>
<keyword evidence="5" id="KW-0862">Zinc</keyword>
<dbReference type="Proteomes" id="UP000631114">
    <property type="component" value="Unassembled WGS sequence"/>
</dbReference>
<dbReference type="EMBL" id="JADFTS010000002">
    <property type="protein sequence ID" value="KAF9621194.1"/>
    <property type="molecule type" value="Genomic_DNA"/>
</dbReference>
<evidence type="ECO:0008006" key="11">
    <source>
        <dbReference type="Google" id="ProtNLM"/>
    </source>
</evidence>
<dbReference type="InterPro" id="IPR011333">
    <property type="entry name" value="SKP1/BTB/POZ_sf"/>
</dbReference>
<evidence type="ECO:0000256" key="1">
    <source>
        <dbReference type="ARBA" id="ARBA00004906"/>
    </source>
</evidence>
<dbReference type="Gene3D" id="1.20.1020.10">
    <property type="entry name" value="TAZ domain"/>
    <property type="match status" value="1"/>
</dbReference>
<dbReference type="InterPro" id="IPR044513">
    <property type="entry name" value="BT1/2/3/4/5"/>
</dbReference>
<sequence>FPVPSLLTRPVNSTEEEEEEEEEEPLLSSKALNNGKAGATREKALSLMLDRFTNNVQHRFIKNECITLLHRCLNSMKHGSSKEICLASNVIGLLAITVGPADGLAHEILEDSIPTLSQALQSASELSQVASLLDCLAIVTLVGGNNVEETERSMQVMWQFIHPKEGSDVVASAPASAAISAWSFLLATMHSWSINSKLWKESLSYFSNLLYMDDLSIQMAVGEALALIFEIGNLPKFSNETKMLTGTSVHEESEGNASIEGLKDTILKQVRTLSVQIEGSDSTEKGLIKRQKTLFQDVLKVLKGSCSPETTIQIGRGLLKISTWSQLVQLNFLKRFLGVGFLKHAQENELLRDLFEFTPKRNQQLQGGKQHIGCEEKVAIHLYQRPEVRMGSDLTLKKLNSSDLNKAKTQLMNKKRMLSQKLTRQFSDVVICRRGMMVTMQSHTYKLRKETRSDLENSSSPADMVAPEAPPLQELKLARHRLKNSEVDRPSRRGYKYVPTATRDMWERLFDEGYRADVSITTSDGSVIHAHASILGMASPVMKSMLKKSRNHGCRRIISVRGVPHNAVRVFIRFLYSSCYEEEEMDEYVLPLLVLSHVFMVPSLKRVCEQQLETRLLTEENVVDVFQISLLCDAARLGLFCHRMMLKNFKFVSDTEGWRAMKTSHPMLEKELVESVMEIDSRKQERLRKIEERKIYLQLYEAMEALVHICRDGCRTIGPHDKVLKGDKAPCNFATCKGLELLVRHFAGCKLRVPGGCIHCKRMWQLLELHSRLCSEPNECKVPLCRNFKARMQQQNKKDEMRWKILVKKIVRAKNIARAPLFSAAIASGAEV</sequence>
<dbReference type="OrthoDB" id="6359816at2759"/>
<dbReference type="PROSITE" id="PS50097">
    <property type="entry name" value="BTB"/>
    <property type="match status" value="1"/>
</dbReference>
<accession>A0A835IPX2</accession>
<feature type="domain" description="BTB" evidence="7">
    <location>
        <begin position="516"/>
        <end position="584"/>
    </location>
</feature>
<dbReference type="InterPro" id="IPR000210">
    <property type="entry name" value="BTB/POZ_dom"/>
</dbReference>
<dbReference type="AlphaFoldDB" id="A0A835IPX2"/>
<dbReference type="GO" id="GO:0008270">
    <property type="term" value="F:zinc ion binding"/>
    <property type="evidence" value="ECO:0007669"/>
    <property type="project" value="UniProtKB-KW"/>
</dbReference>
<dbReference type="GO" id="GO:0009751">
    <property type="term" value="P:response to salicylic acid"/>
    <property type="evidence" value="ECO:0007669"/>
    <property type="project" value="UniProtKB-ARBA"/>
</dbReference>
<evidence type="ECO:0000313" key="10">
    <source>
        <dbReference type="Proteomes" id="UP000631114"/>
    </source>
</evidence>
<organism evidence="9 10">
    <name type="scientific">Coptis chinensis</name>
    <dbReference type="NCBI Taxonomy" id="261450"/>
    <lineage>
        <taxon>Eukaryota</taxon>
        <taxon>Viridiplantae</taxon>
        <taxon>Streptophyta</taxon>
        <taxon>Embryophyta</taxon>
        <taxon>Tracheophyta</taxon>
        <taxon>Spermatophyta</taxon>
        <taxon>Magnoliopsida</taxon>
        <taxon>Ranunculales</taxon>
        <taxon>Ranunculaceae</taxon>
        <taxon>Coptidoideae</taxon>
        <taxon>Coptis</taxon>
    </lineage>
</organism>
<dbReference type="Pfam" id="PF04836">
    <property type="entry name" value="IFRD_C"/>
    <property type="match status" value="1"/>
</dbReference>
<dbReference type="PANTHER" id="PTHR46287">
    <property type="entry name" value="BTB/POZ AND TAZ DOMAIN-CONTAINING PROTEIN 3-RELATED"/>
    <property type="match status" value="1"/>
</dbReference>